<dbReference type="AlphaFoldDB" id="A0AAV6THJ4"/>
<evidence type="ECO:0000313" key="2">
    <source>
        <dbReference type="Proteomes" id="UP000827092"/>
    </source>
</evidence>
<organism evidence="1 2">
    <name type="scientific">Oedothorax gibbosus</name>
    <dbReference type="NCBI Taxonomy" id="931172"/>
    <lineage>
        <taxon>Eukaryota</taxon>
        <taxon>Metazoa</taxon>
        <taxon>Ecdysozoa</taxon>
        <taxon>Arthropoda</taxon>
        <taxon>Chelicerata</taxon>
        <taxon>Arachnida</taxon>
        <taxon>Araneae</taxon>
        <taxon>Araneomorphae</taxon>
        <taxon>Entelegynae</taxon>
        <taxon>Araneoidea</taxon>
        <taxon>Linyphiidae</taxon>
        <taxon>Erigoninae</taxon>
        <taxon>Oedothorax</taxon>
    </lineage>
</organism>
<proteinExistence type="predicted"/>
<gene>
    <name evidence="1" type="ORF">JTE90_004992</name>
</gene>
<dbReference type="EMBL" id="JAFNEN010004194">
    <property type="protein sequence ID" value="KAG8171293.1"/>
    <property type="molecule type" value="Genomic_DNA"/>
</dbReference>
<dbReference type="Proteomes" id="UP000827092">
    <property type="component" value="Unassembled WGS sequence"/>
</dbReference>
<comment type="caution">
    <text evidence="1">The sequence shown here is derived from an EMBL/GenBank/DDBJ whole genome shotgun (WGS) entry which is preliminary data.</text>
</comment>
<name>A0AAV6THJ4_9ARAC</name>
<protein>
    <submittedName>
        <fullName evidence="1">Uncharacterized protein</fullName>
    </submittedName>
</protein>
<accession>A0AAV6THJ4</accession>
<evidence type="ECO:0000313" key="1">
    <source>
        <dbReference type="EMBL" id="KAG8171293.1"/>
    </source>
</evidence>
<feature type="non-terminal residue" evidence="1">
    <location>
        <position position="1"/>
    </location>
</feature>
<keyword evidence="2" id="KW-1185">Reference proteome</keyword>
<sequence length="154" mass="17485">SSEYNVIGTIKEFLHGLGIEGWPDLEPTSFHFAESSMERTLARLAAYNQISVIKFFPTEHEKAGAGLFNITVRDDSPLVLDVSEWKSYQRSIAKIMSLLGTSSERAEEAWESFRDVDTEIYKLYMESSSSEEETLQYIDCKSETADKVVRNPSK</sequence>
<reference evidence="1 2" key="1">
    <citation type="journal article" date="2022" name="Nat. Ecol. Evol.">
        <title>A masculinizing supergene underlies an exaggerated male reproductive morph in a spider.</title>
        <authorList>
            <person name="Hendrickx F."/>
            <person name="De Corte Z."/>
            <person name="Sonet G."/>
            <person name="Van Belleghem S.M."/>
            <person name="Kostlbacher S."/>
            <person name="Vangestel C."/>
        </authorList>
    </citation>
    <scope>NUCLEOTIDE SEQUENCE [LARGE SCALE GENOMIC DNA]</scope>
    <source>
        <strain evidence="1">W744_W776</strain>
    </source>
</reference>